<keyword evidence="2" id="KW-1185">Reference proteome</keyword>
<proteinExistence type="predicted"/>
<sequence>MHCRLRSLSAPSGLVAVAFLRLLRSVIRFVYRSDIYHARFEPFYNHHSSCCDRISPGVSGVRSATQKWPFSKLWCRGQWPAVSWLNEGTS</sequence>
<evidence type="ECO:0000313" key="2">
    <source>
        <dbReference type="Proteomes" id="UP000326799"/>
    </source>
</evidence>
<accession>A0A5N6F0C7</accession>
<dbReference type="Proteomes" id="UP000326799">
    <property type="component" value="Unassembled WGS sequence"/>
</dbReference>
<gene>
    <name evidence="1" type="ORF">BDV33DRAFT_167637</name>
</gene>
<organism evidence="1 2">
    <name type="scientific">Aspergillus novoparasiticus</name>
    <dbReference type="NCBI Taxonomy" id="986946"/>
    <lineage>
        <taxon>Eukaryota</taxon>
        <taxon>Fungi</taxon>
        <taxon>Dikarya</taxon>
        <taxon>Ascomycota</taxon>
        <taxon>Pezizomycotina</taxon>
        <taxon>Eurotiomycetes</taxon>
        <taxon>Eurotiomycetidae</taxon>
        <taxon>Eurotiales</taxon>
        <taxon>Aspergillaceae</taxon>
        <taxon>Aspergillus</taxon>
        <taxon>Aspergillus subgen. Circumdati</taxon>
    </lineage>
</organism>
<dbReference type="AlphaFoldDB" id="A0A5N6F0C7"/>
<reference evidence="1 2" key="1">
    <citation type="submission" date="2019-04" db="EMBL/GenBank/DDBJ databases">
        <title>Fungal friends and foes A comparative genomics study of 23 Aspergillus species from section Flavi.</title>
        <authorList>
            <consortium name="DOE Joint Genome Institute"/>
            <person name="Kjaerbolling I."/>
            <person name="Vesth T.C."/>
            <person name="Frisvad J.C."/>
            <person name="Nybo J.L."/>
            <person name="Theobald S."/>
            <person name="Kildgaard S."/>
            <person name="Petersen T.I."/>
            <person name="Kuo A."/>
            <person name="Sato A."/>
            <person name="Lyhne E.K."/>
            <person name="Kogle M.E."/>
            <person name="Wiebenga A."/>
            <person name="Kun R.S."/>
            <person name="Lubbers R.J."/>
            <person name="Makela M.R."/>
            <person name="Barry K."/>
            <person name="Chovatia M."/>
            <person name="Clum A."/>
            <person name="Daum C."/>
            <person name="Haridas S."/>
            <person name="He G."/>
            <person name="LaButti K."/>
            <person name="Lipzen A."/>
            <person name="Mondo S."/>
            <person name="Pangilinan J."/>
            <person name="Riley R."/>
            <person name="Salamov A."/>
            <person name="Simmons B.A."/>
            <person name="Magnuson J.K."/>
            <person name="Henrissat B."/>
            <person name="Mortensen U.H."/>
            <person name="Larsen T.O."/>
            <person name="De vries R.P."/>
            <person name="Grigoriev I.V."/>
            <person name="Machida M."/>
            <person name="Baker S.E."/>
            <person name="Andersen M.R."/>
        </authorList>
    </citation>
    <scope>NUCLEOTIDE SEQUENCE [LARGE SCALE GENOMIC DNA]</scope>
    <source>
        <strain evidence="1 2">CBS 126849</strain>
    </source>
</reference>
<evidence type="ECO:0000313" key="1">
    <source>
        <dbReference type="EMBL" id="KAB8223216.1"/>
    </source>
</evidence>
<name>A0A5N6F0C7_9EURO</name>
<protein>
    <submittedName>
        <fullName evidence="1">Uncharacterized protein</fullName>
    </submittedName>
</protein>
<dbReference type="EMBL" id="ML733407">
    <property type="protein sequence ID" value="KAB8223216.1"/>
    <property type="molecule type" value="Genomic_DNA"/>
</dbReference>